<dbReference type="EMBL" id="KN880562">
    <property type="protein sequence ID" value="KIY66218.1"/>
    <property type="molecule type" value="Genomic_DNA"/>
</dbReference>
<proteinExistence type="predicted"/>
<protein>
    <submittedName>
        <fullName evidence="1">Uncharacterized protein</fullName>
    </submittedName>
</protein>
<sequence>MAKDTKPLALGDTLRDLALLRASGVDLAALVPASSGSAPRTDAESAADEAVARSEAFIQSARMALKVHDAGKVDIVGAKLEGLREGIEDLASQIQKT</sequence>
<reference evidence="1 2" key="1">
    <citation type="journal article" date="2015" name="Fungal Genet. Biol.">
        <title>Evolution of novel wood decay mechanisms in Agaricales revealed by the genome sequences of Fistulina hepatica and Cylindrobasidium torrendii.</title>
        <authorList>
            <person name="Floudas D."/>
            <person name="Held B.W."/>
            <person name="Riley R."/>
            <person name="Nagy L.G."/>
            <person name="Koehler G."/>
            <person name="Ransdell A.S."/>
            <person name="Younus H."/>
            <person name="Chow J."/>
            <person name="Chiniquy J."/>
            <person name="Lipzen A."/>
            <person name="Tritt A."/>
            <person name="Sun H."/>
            <person name="Haridas S."/>
            <person name="LaButti K."/>
            <person name="Ohm R.A."/>
            <person name="Kues U."/>
            <person name="Blanchette R.A."/>
            <person name="Grigoriev I.V."/>
            <person name="Minto R.E."/>
            <person name="Hibbett D.S."/>
        </authorList>
    </citation>
    <scope>NUCLEOTIDE SEQUENCE [LARGE SCALE GENOMIC DNA]</scope>
    <source>
        <strain evidence="1 2">FP15055 ss-10</strain>
    </source>
</reference>
<dbReference type="OrthoDB" id="3227556at2759"/>
<dbReference type="Proteomes" id="UP000054007">
    <property type="component" value="Unassembled WGS sequence"/>
</dbReference>
<evidence type="ECO:0000313" key="2">
    <source>
        <dbReference type="Proteomes" id="UP000054007"/>
    </source>
</evidence>
<keyword evidence="2" id="KW-1185">Reference proteome</keyword>
<name>A0A0D7B6P7_9AGAR</name>
<evidence type="ECO:0000313" key="1">
    <source>
        <dbReference type="EMBL" id="KIY66218.1"/>
    </source>
</evidence>
<gene>
    <name evidence="1" type="ORF">CYLTODRAFT_423657</name>
</gene>
<accession>A0A0D7B6P7</accession>
<organism evidence="1 2">
    <name type="scientific">Cylindrobasidium torrendii FP15055 ss-10</name>
    <dbReference type="NCBI Taxonomy" id="1314674"/>
    <lineage>
        <taxon>Eukaryota</taxon>
        <taxon>Fungi</taxon>
        <taxon>Dikarya</taxon>
        <taxon>Basidiomycota</taxon>
        <taxon>Agaricomycotina</taxon>
        <taxon>Agaricomycetes</taxon>
        <taxon>Agaricomycetidae</taxon>
        <taxon>Agaricales</taxon>
        <taxon>Marasmiineae</taxon>
        <taxon>Physalacriaceae</taxon>
        <taxon>Cylindrobasidium</taxon>
    </lineage>
</organism>
<dbReference type="AlphaFoldDB" id="A0A0D7B6P7"/>